<dbReference type="AlphaFoldDB" id="A0AAN7URK1"/>
<sequence length="80" mass="8864">MLEFIFLRVDFFLARGRGKYADFSIDDGLDVVLQLQACTGRPFLAVMSGKEYSIPHESIALAVRTLSSNSMGLSVSFRNS</sequence>
<dbReference type="EMBL" id="JAWHQM010000016">
    <property type="protein sequence ID" value="KAK5630401.1"/>
    <property type="molecule type" value="Genomic_DNA"/>
</dbReference>
<reference evidence="1 2" key="1">
    <citation type="submission" date="2023-10" db="EMBL/GenBank/DDBJ databases">
        <title>Draft genome sequence of Xylaria bambusicola isolate GMP-LS, the root and basal stem rot pathogen of sugarcane in Indonesia.</title>
        <authorList>
            <person name="Selvaraj P."/>
            <person name="Muralishankar V."/>
            <person name="Muruganantham S."/>
            <person name="Sp S."/>
            <person name="Haryani S."/>
            <person name="Lau K.J.X."/>
            <person name="Naqvi N.I."/>
        </authorList>
    </citation>
    <scope>NUCLEOTIDE SEQUENCE [LARGE SCALE GENOMIC DNA]</scope>
    <source>
        <strain evidence="1">GMP-LS</strain>
    </source>
</reference>
<comment type="caution">
    <text evidence="1">The sequence shown here is derived from an EMBL/GenBank/DDBJ whole genome shotgun (WGS) entry which is preliminary data.</text>
</comment>
<evidence type="ECO:0000313" key="1">
    <source>
        <dbReference type="EMBL" id="KAK5630401.1"/>
    </source>
</evidence>
<name>A0AAN7URK1_9PEZI</name>
<proteinExistence type="predicted"/>
<organism evidence="1 2">
    <name type="scientific">Xylaria bambusicola</name>
    <dbReference type="NCBI Taxonomy" id="326684"/>
    <lineage>
        <taxon>Eukaryota</taxon>
        <taxon>Fungi</taxon>
        <taxon>Dikarya</taxon>
        <taxon>Ascomycota</taxon>
        <taxon>Pezizomycotina</taxon>
        <taxon>Sordariomycetes</taxon>
        <taxon>Xylariomycetidae</taxon>
        <taxon>Xylariales</taxon>
        <taxon>Xylariaceae</taxon>
        <taxon>Xylaria</taxon>
    </lineage>
</organism>
<protein>
    <submittedName>
        <fullName evidence="1">Uncharacterized protein</fullName>
    </submittedName>
</protein>
<accession>A0AAN7URK1</accession>
<gene>
    <name evidence="1" type="ORF">RRF57_006116</name>
</gene>
<dbReference type="Proteomes" id="UP001305414">
    <property type="component" value="Unassembled WGS sequence"/>
</dbReference>
<evidence type="ECO:0000313" key="2">
    <source>
        <dbReference type="Proteomes" id="UP001305414"/>
    </source>
</evidence>
<keyword evidence="2" id="KW-1185">Reference proteome</keyword>